<accession>A0A847RXR8</accession>
<keyword evidence="2" id="KW-1185">Reference proteome</keyword>
<evidence type="ECO:0000313" key="2">
    <source>
        <dbReference type="Proteomes" id="UP000570474"/>
    </source>
</evidence>
<reference evidence="1 2" key="1">
    <citation type="submission" date="2020-04" db="EMBL/GenBank/DDBJ databases">
        <authorList>
            <person name="Yin C."/>
        </authorList>
    </citation>
    <scope>NUCLEOTIDE SEQUENCE [LARGE SCALE GENOMIC DNA]</scope>
    <source>
        <strain evidence="1 2">Ae27</strain>
    </source>
</reference>
<proteinExistence type="predicted"/>
<sequence>MRQQSPLTILVACIGLLFFCYLPLHGQNTFHKYDHWRYRVATSFHPPAYSYTDRIYDITVLAADKHHALLSCTLLYADDSTENLRGRYHFVSSDPATWTAWDSDVMVTMALLNQPVVLNVTDHEWLGKIDGIAAVVDNAQQHWQLPPRLLDYLRSMIYVHVYDDLNLLFKRQPHKLKPGHQWKARGASFRVKAVTPATVDMSSVAHVTGDSLNIDIWEEYAMLRESNMTDWLRDTIVVVDQHRKTATYSTHIVNAHLLPIDTTLLPADTALLRQCILKSPWHHHALLYHYPTKVLMHPAGKMVALQAIKRDDVILQVCKATAIQLSKQQPERNTTDKTAHEKTDLIIGCGVYAHHRLQSTDTAKRSCPYYQHAGC</sequence>
<gene>
    <name evidence="1" type="ORF">HGH92_14105</name>
</gene>
<comment type="caution">
    <text evidence="1">The sequence shown here is derived from an EMBL/GenBank/DDBJ whole genome shotgun (WGS) entry which is preliminary data.</text>
</comment>
<dbReference type="AlphaFoldDB" id="A0A847RXR8"/>
<dbReference type="EMBL" id="JABAIA010000001">
    <property type="protein sequence ID" value="NLR65447.1"/>
    <property type="molecule type" value="Genomic_DNA"/>
</dbReference>
<dbReference type="RefSeq" id="WP_168871329.1">
    <property type="nucleotide sequence ID" value="NZ_JABAIA010000001.1"/>
</dbReference>
<evidence type="ECO:0000313" key="1">
    <source>
        <dbReference type="EMBL" id="NLR65447.1"/>
    </source>
</evidence>
<protein>
    <submittedName>
        <fullName evidence="1">Uncharacterized protein</fullName>
    </submittedName>
</protein>
<organism evidence="1 2">
    <name type="scientific">Chitinophaga varians</name>
    <dbReference type="NCBI Taxonomy" id="2202339"/>
    <lineage>
        <taxon>Bacteria</taxon>
        <taxon>Pseudomonadati</taxon>
        <taxon>Bacteroidota</taxon>
        <taxon>Chitinophagia</taxon>
        <taxon>Chitinophagales</taxon>
        <taxon>Chitinophagaceae</taxon>
        <taxon>Chitinophaga</taxon>
    </lineage>
</organism>
<dbReference type="Proteomes" id="UP000570474">
    <property type="component" value="Unassembled WGS sequence"/>
</dbReference>
<name>A0A847RXR8_9BACT</name>